<keyword evidence="7" id="KW-0624">Polysaccharide degradation</keyword>
<dbReference type="KEGG" id="sze:AW14_08985"/>
<dbReference type="InterPro" id="IPR001547">
    <property type="entry name" value="Glyco_hydro_5"/>
</dbReference>
<name>A0A0C5WIB3_9FLAO</name>
<dbReference type="PROSITE" id="PS00659">
    <property type="entry name" value="GLYCOSYL_HYDROL_F5"/>
    <property type="match status" value="1"/>
</dbReference>
<evidence type="ECO:0000256" key="1">
    <source>
        <dbReference type="ARBA" id="ARBA00005641"/>
    </source>
</evidence>
<evidence type="ECO:0000256" key="3">
    <source>
        <dbReference type="ARBA" id="ARBA00022801"/>
    </source>
</evidence>
<dbReference type="PANTHER" id="PTHR31297">
    <property type="entry name" value="GLUCAN ENDO-1,6-BETA-GLUCOSIDASE B"/>
    <property type="match status" value="1"/>
</dbReference>
<feature type="domain" description="Glycoside hydrolase family 5" evidence="9">
    <location>
        <begin position="29"/>
        <end position="347"/>
    </location>
</feature>
<dbReference type="Pfam" id="PF00150">
    <property type="entry name" value="Cellulase"/>
    <property type="match status" value="1"/>
</dbReference>
<dbReference type="Gene3D" id="2.60.120.260">
    <property type="entry name" value="Galactose-binding domain-like"/>
    <property type="match status" value="1"/>
</dbReference>
<evidence type="ECO:0000256" key="2">
    <source>
        <dbReference type="ARBA" id="ARBA00022729"/>
    </source>
</evidence>
<keyword evidence="5" id="KW-0119">Carbohydrate metabolism</keyword>
<evidence type="ECO:0000256" key="4">
    <source>
        <dbReference type="ARBA" id="ARBA00023001"/>
    </source>
</evidence>
<dbReference type="GO" id="GO:0005576">
    <property type="term" value="C:extracellular region"/>
    <property type="evidence" value="ECO:0007669"/>
    <property type="project" value="TreeGrafter"/>
</dbReference>
<dbReference type="Proteomes" id="UP000032229">
    <property type="component" value="Chromosome"/>
</dbReference>
<keyword evidence="12" id="KW-1185">Reference proteome</keyword>
<evidence type="ECO:0000259" key="10">
    <source>
        <dbReference type="Pfam" id="PF18962"/>
    </source>
</evidence>
<dbReference type="GO" id="GO:0008422">
    <property type="term" value="F:beta-glucosidase activity"/>
    <property type="evidence" value="ECO:0007669"/>
    <property type="project" value="TreeGrafter"/>
</dbReference>
<feature type="domain" description="Secretion system C-terminal sorting" evidence="10">
    <location>
        <begin position="548"/>
        <end position="616"/>
    </location>
</feature>
<evidence type="ECO:0000256" key="8">
    <source>
        <dbReference type="RuleBase" id="RU361153"/>
    </source>
</evidence>
<dbReference type="InterPro" id="IPR026444">
    <property type="entry name" value="Secre_tail"/>
</dbReference>
<evidence type="ECO:0000256" key="5">
    <source>
        <dbReference type="ARBA" id="ARBA00023277"/>
    </source>
</evidence>
<dbReference type="InterPro" id="IPR050386">
    <property type="entry name" value="Glycosyl_hydrolase_5"/>
</dbReference>
<dbReference type="PANTHER" id="PTHR31297:SF41">
    <property type="entry name" value="ENDOGLUCANASE, PUTATIVE (AFU_ORTHOLOGUE AFUA_5G01830)-RELATED"/>
    <property type="match status" value="1"/>
</dbReference>
<keyword evidence="6 8" id="KW-0326">Glycosidase</keyword>
<dbReference type="InterPro" id="IPR017853">
    <property type="entry name" value="GH"/>
</dbReference>
<keyword evidence="3 8" id="KW-0378">Hydrolase</keyword>
<keyword evidence="4" id="KW-0136">Cellulose degradation</keyword>
<dbReference type="GO" id="GO:0030245">
    <property type="term" value="P:cellulose catabolic process"/>
    <property type="evidence" value="ECO:0007669"/>
    <property type="project" value="UniProtKB-KW"/>
</dbReference>
<dbReference type="Pfam" id="PF18962">
    <property type="entry name" value="Por_Secre_tail"/>
    <property type="match status" value="1"/>
</dbReference>
<dbReference type="AlphaFoldDB" id="A0A0C5WIB3"/>
<dbReference type="GO" id="GO:0009986">
    <property type="term" value="C:cell surface"/>
    <property type="evidence" value="ECO:0007669"/>
    <property type="project" value="TreeGrafter"/>
</dbReference>
<proteinExistence type="inferred from homology"/>
<dbReference type="InterPro" id="IPR018087">
    <property type="entry name" value="Glyco_hydro_5_CS"/>
</dbReference>
<evidence type="ECO:0000313" key="11">
    <source>
        <dbReference type="EMBL" id="AJR04904.1"/>
    </source>
</evidence>
<protein>
    <recommendedName>
        <fullName evidence="13">Glycoside hydrolase family 5 domain-containing protein</fullName>
    </recommendedName>
</protein>
<evidence type="ECO:0000256" key="7">
    <source>
        <dbReference type="ARBA" id="ARBA00023326"/>
    </source>
</evidence>
<accession>A0A0C5WIB3</accession>
<dbReference type="EMBL" id="CP007202">
    <property type="protein sequence ID" value="AJR04904.1"/>
    <property type="molecule type" value="Genomic_DNA"/>
</dbReference>
<dbReference type="SUPFAM" id="SSF51445">
    <property type="entry name" value="(Trans)glycosidases"/>
    <property type="match status" value="1"/>
</dbReference>
<dbReference type="Gene3D" id="3.20.20.80">
    <property type="entry name" value="Glycosidases"/>
    <property type="match status" value="1"/>
</dbReference>
<organism evidence="11 12">
    <name type="scientific">Siansivirga zeaxanthinifaciens CC-SAMT-1</name>
    <dbReference type="NCBI Taxonomy" id="1454006"/>
    <lineage>
        <taxon>Bacteria</taxon>
        <taxon>Pseudomonadati</taxon>
        <taxon>Bacteroidota</taxon>
        <taxon>Flavobacteriia</taxon>
        <taxon>Flavobacteriales</taxon>
        <taxon>Flavobacteriaceae</taxon>
        <taxon>Siansivirga</taxon>
    </lineage>
</organism>
<dbReference type="NCBIfam" id="TIGR04183">
    <property type="entry name" value="Por_Secre_tail"/>
    <property type="match status" value="1"/>
</dbReference>
<dbReference type="STRING" id="1454006.AW14_08985"/>
<evidence type="ECO:0000256" key="6">
    <source>
        <dbReference type="ARBA" id="ARBA00023295"/>
    </source>
</evidence>
<gene>
    <name evidence="11" type="ORF">AW14_08985</name>
</gene>
<evidence type="ECO:0008006" key="13">
    <source>
        <dbReference type="Google" id="ProtNLM"/>
    </source>
</evidence>
<dbReference type="HOGENOM" id="CLU_018668_2_1_10"/>
<keyword evidence="2" id="KW-0732">Signal</keyword>
<comment type="similarity">
    <text evidence="1 8">Belongs to the glycosyl hydrolase 5 (cellulase A) family.</text>
</comment>
<reference evidence="11 12" key="1">
    <citation type="submission" date="2014-02" db="EMBL/GenBank/DDBJ databases">
        <authorList>
            <person name="Young C.-C."/>
            <person name="Hameed A."/>
            <person name="Huang H.-C."/>
            <person name="Shahina M."/>
        </authorList>
    </citation>
    <scope>NUCLEOTIDE SEQUENCE [LARGE SCALE GENOMIC DNA]</scope>
    <source>
        <strain evidence="11 12">CC-SAMT-1</strain>
    </source>
</reference>
<sequence length="618" mass="68495">MYTAIAQISPQDMVNKMGRGINMGNVMSAPVEGNWAPAFTESYFQDIALAGFKTVRIPIDFFGNRTSGDTSIYSKNEGSFASYTGTAADYVVSSAYLDRVEQVINWGLNQNLVVILDFHGSTLKNEFIETFNLSKAPDLYTYPNSAKRAADNEKFRAIWTQIANRFKDYTYDLVFEVINEPFFNITDIEMDVINTDIINIIRNTGSNNNDRNIIITGGSKNSFEAPLQIGNSVLSLDDNLIATFHYYWPRAFTASASQQHSDYDWGDATDKAEIDTNFGAVKTWSQNNNIPVLVGEFGADNEGGYNYSTKTYGAYGGPEQASRVEYHRYLAEKSIALGFSFTAWDAGDEAGKTIYKVTDRTWVEDVKNALLGISGNCTSSGIIENADIECGYNNSWALIVQGTSAATYSNANSLNSRNNTTSMEVNVTAAGANNSVIIENTEVVDATLSGNSYTFSGFAKASGTNQSMRIRLRVEDNLGNVTYPGKNITLSNLNYTPWTFDYTVPANTASLKFQVLCGGATGSYYLDDFNVQEKTLSLRSKKQNHITLFPNPAMDVVNINSKEKINNIALFDYQGKQVRTYKPELKQLNLQYITPGLYILRLNLNDNTLISKKLSINL</sequence>
<evidence type="ECO:0000259" key="9">
    <source>
        <dbReference type="Pfam" id="PF00150"/>
    </source>
</evidence>
<evidence type="ECO:0000313" key="12">
    <source>
        <dbReference type="Proteomes" id="UP000032229"/>
    </source>
</evidence>